<organism evidence="1 2">
    <name type="scientific">Methylobacterium fujisawaense</name>
    <dbReference type="NCBI Taxonomy" id="107400"/>
    <lineage>
        <taxon>Bacteria</taxon>
        <taxon>Pseudomonadati</taxon>
        <taxon>Pseudomonadota</taxon>
        <taxon>Alphaproteobacteria</taxon>
        <taxon>Hyphomicrobiales</taxon>
        <taxon>Methylobacteriaceae</taxon>
        <taxon>Methylobacterium</taxon>
    </lineage>
</organism>
<dbReference type="RefSeq" id="WP_246410590.1">
    <property type="nucleotide sequence ID" value="NZ_JACJIM010000002.1"/>
</dbReference>
<proteinExistence type="predicted"/>
<sequence length="114" mass="13401">MLTGQHRGRWIRRIERSRLERGQAGRIQHQAGDEAVALRMCRIELVFLGNRQDAVRIDRHHALHDVQGCQIRQICTRIFDQASEIVRRRHEYDEMTGDTIDAQHAQVMPRLHSD</sequence>
<dbReference type="Proteomes" id="UP000565455">
    <property type="component" value="Unassembled WGS sequence"/>
</dbReference>
<reference evidence="1 2" key="1">
    <citation type="submission" date="2020-08" db="EMBL/GenBank/DDBJ databases">
        <title>Genomic Encyclopedia of Type Strains, Phase IV (KMG-IV): sequencing the most valuable type-strain genomes for metagenomic binning, comparative biology and taxonomic classification.</title>
        <authorList>
            <person name="Goeker M."/>
        </authorList>
    </citation>
    <scope>NUCLEOTIDE SEQUENCE [LARGE SCALE GENOMIC DNA]</scope>
    <source>
        <strain evidence="1 2">DSM 5686</strain>
    </source>
</reference>
<protein>
    <submittedName>
        <fullName evidence="1">Uncharacterized protein</fullName>
    </submittedName>
</protein>
<dbReference type="GeneID" id="96607307"/>
<evidence type="ECO:0000313" key="1">
    <source>
        <dbReference type="EMBL" id="MBA9061938.1"/>
    </source>
</evidence>
<accession>A0ABR6D812</accession>
<evidence type="ECO:0000313" key="2">
    <source>
        <dbReference type="Proteomes" id="UP000565455"/>
    </source>
</evidence>
<name>A0ABR6D812_9HYPH</name>
<gene>
    <name evidence="1" type="ORF">GGQ91_001315</name>
</gene>
<keyword evidence="2" id="KW-1185">Reference proteome</keyword>
<dbReference type="EMBL" id="JACJIM010000002">
    <property type="protein sequence ID" value="MBA9061938.1"/>
    <property type="molecule type" value="Genomic_DNA"/>
</dbReference>
<comment type="caution">
    <text evidence="1">The sequence shown here is derived from an EMBL/GenBank/DDBJ whole genome shotgun (WGS) entry which is preliminary data.</text>
</comment>